<evidence type="ECO:0000256" key="5">
    <source>
        <dbReference type="SAM" id="MobiDB-lite"/>
    </source>
</evidence>
<keyword evidence="4 6" id="KW-0472">Membrane</keyword>
<evidence type="ECO:0000313" key="11">
    <source>
        <dbReference type="RefSeq" id="XP_012935124.1"/>
    </source>
</evidence>
<feature type="transmembrane region" description="Helical" evidence="6">
    <location>
        <begin position="151"/>
        <end position="174"/>
    </location>
</feature>
<feature type="domain" description="Amino acid permease/ SLC12A" evidence="7">
    <location>
        <begin position="157"/>
        <end position="331"/>
    </location>
</feature>
<proteinExistence type="predicted"/>
<evidence type="ECO:0000256" key="1">
    <source>
        <dbReference type="ARBA" id="ARBA00004141"/>
    </source>
</evidence>
<dbReference type="PANTHER" id="PTHR11827:SF73">
    <property type="entry name" value="KAZACHOC, ISOFORM G"/>
    <property type="match status" value="1"/>
</dbReference>
<feature type="domain" description="SLC12A transporter C-terminal" evidence="8">
    <location>
        <begin position="866"/>
        <end position="1096"/>
    </location>
</feature>
<evidence type="ECO:0000256" key="4">
    <source>
        <dbReference type="ARBA" id="ARBA00023136"/>
    </source>
</evidence>
<dbReference type="InterPro" id="IPR004842">
    <property type="entry name" value="SLC12A_fam"/>
</dbReference>
<feature type="transmembrane region" description="Helical" evidence="6">
    <location>
        <begin position="186"/>
        <end position="209"/>
    </location>
</feature>
<dbReference type="RefSeq" id="XP_012935124.1">
    <property type="nucleotide sequence ID" value="XM_013079670.2"/>
</dbReference>
<evidence type="ECO:0000256" key="2">
    <source>
        <dbReference type="ARBA" id="ARBA00022692"/>
    </source>
</evidence>
<sequence length="1097" mass="121089">MTKSKSQHDSKIKKTSSWHSGDLKKTASLEDQFFSERAVTHHSPAMGRFTVTRVPEVGVNLTRNADVRSGTDQSDQGSRVMPISIFDEPTVQRKTRSTPEGTHQLSFDGSYDTHTLTLYEDDLQEGDTVLRVVKKTVDSSSDSGNAQKANLGTFFGVFLPCCQNIVGVIYFLRFPWIVGCGGIMEAFIIVFICNMMSVTTALSMSAIATNGRVTAGGTYFMISRSLGPSFGGSVGLLFFLGTSISVAMYYVGTIEVLLTYIAPEMAVFKSTGDNPHAEANNCRLYGTALLLVMSIVVFIGVKCVSRFALFAIVFLVAALLSVFVGLGMAAAGAGETFWVCALGERLVRYSLVHNNGSWECHKQPSGPLYSAYCHKHNDSMVCDDYFEKNEAKLIPAIPGFSMRLLEASFYNFYTKAGNIPGTDVKANPSRDIVTDITTSFVFLFSIYFPSITGVESGSNYSGDLRDAQKSIPRGTLTAVAVTSTIYLSSVVLMGSSVEGSVLRDKFGDSIGISGDLLLSIMAWPTKWVVLTGALTATVGAGMQALAGAPRLLQAIGEDQILPALGFFSVKWHGEPIRGLFMTYLIAELGILIAFLDYVAPIVTMFFLMCYGFINFAVTLQSLVDTPHWRPSYRCYHWTITLLGTALCVTTMFVCDWIYALVAIVLAFLLYEYIEYKGAEKEWGDGCTGLSMSAAIFALNKLNKEFHHTKNWRPQILVLLKMADVGDDLTQFSVDDSRLVMLSSMLKEGRGLTMYGTVIKGKLSEMSKEQEELRTRISECLSNSGVKGFVEVVINPSVTDGMSCMIQSAGLGALRPNTIILGWPHDWIEKRSLTSYQIFLETMRNVALTKNATIILKACSFPSHLARMSGTIDVWWVVNDGGMLLLLAHLLRRSKTWGKCKLRLFSVAQEEDNTVQIKKDLKTYLYELRVEGTVEVVEMAADDMSAYVYERTLKMEQRTRMLQSLIRKKTSIVPVPLGSQRKILEKKEVQSVLENARSAFDFGKRKEDFSSQTDMISSPQKAPPSSENLRHMNTAIGLNKLIKERSSQADLVILNLPCVPESSKGQANYMSFLEVLTESIERILLVRGTGNEVITAFN</sequence>
<dbReference type="RefSeq" id="XP_005093233.1">
    <property type="nucleotide sequence ID" value="XM_005093176.2"/>
</dbReference>
<keyword evidence="2 6" id="KW-0812">Transmembrane</keyword>
<evidence type="ECO:0000259" key="8">
    <source>
        <dbReference type="Pfam" id="PF03522"/>
    </source>
</evidence>
<evidence type="ECO:0000256" key="3">
    <source>
        <dbReference type="ARBA" id="ARBA00022989"/>
    </source>
</evidence>
<evidence type="ECO:0000313" key="9">
    <source>
        <dbReference type="Proteomes" id="UP000694888"/>
    </source>
</evidence>
<feature type="domain" description="SLC12A transporter C-terminal" evidence="8">
    <location>
        <begin position="737"/>
        <end position="855"/>
    </location>
</feature>
<feature type="region of interest" description="Disordered" evidence="5">
    <location>
        <begin position="1"/>
        <end position="23"/>
    </location>
</feature>
<dbReference type="GeneID" id="101859465"/>
<feature type="transmembrane region" description="Helical" evidence="6">
    <location>
        <begin position="284"/>
        <end position="301"/>
    </location>
</feature>
<accession>A0ABM0JGL4</accession>
<evidence type="ECO:0000259" key="7">
    <source>
        <dbReference type="Pfam" id="PF00324"/>
    </source>
</evidence>
<feature type="compositionally biased region" description="Basic and acidic residues" evidence="5">
    <location>
        <begin position="1"/>
        <end position="12"/>
    </location>
</feature>
<name>A0ABM0JGL4_APLCA</name>
<dbReference type="Pfam" id="PF03522">
    <property type="entry name" value="SLC12"/>
    <property type="match status" value="2"/>
</dbReference>
<organism evidence="9 10">
    <name type="scientific">Aplysia californica</name>
    <name type="common">California sea hare</name>
    <dbReference type="NCBI Taxonomy" id="6500"/>
    <lineage>
        <taxon>Eukaryota</taxon>
        <taxon>Metazoa</taxon>
        <taxon>Spiralia</taxon>
        <taxon>Lophotrochozoa</taxon>
        <taxon>Mollusca</taxon>
        <taxon>Gastropoda</taxon>
        <taxon>Heterobranchia</taxon>
        <taxon>Euthyneura</taxon>
        <taxon>Tectipleura</taxon>
        <taxon>Aplysiida</taxon>
        <taxon>Aplysioidea</taxon>
        <taxon>Aplysiidae</taxon>
        <taxon>Aplysia</taxon>
    </lineage>
</organism>
<feature type="transmembrane region" description="Helical" evidence="6">
    <location>
        <begin position="601"/>
        <end position="622"/>
    </location>
</feature>
<dbReference type="InterPro" id="IPR018491">
    <property type="entry name" value="SLC12_C"/>
</dbReference>
<dbReference type="Gene3D" id="1.20.1740.10">
    <property type="entry name" value="Amino acid/polyamine transporter I"/>
    <property type="match status" value="1"/>
</dbReference>
<feature type="transmembrane region" description="Helical" evidence="6">
    <location>
        <begin position="475"/>
        <end position="497"/>
    </location>
</feature>
<feature type="transmembrane region" description="Helical" evidence="6">
    <location>
        <begin position="308"/>
        <end position="329"/>
    </location>
</feature>
<evidence type="ECO:0000313" key="10">
    <source>
        <dbReference type="RefSeq" id="XP_005093233.1"/>
    </source>
</evidence>
<feature type="transmembrane region" description="Helical" evidence="6">
    <location>
        <begin position="436"/>
        <end position="454"/>
    </location>
</feature>
<comment type="subcellular location">
    <subcellularLocation>
        <location evidence="1">Membrane</location>
        <topology evidence="1">Multi-pass membrane protein</topology>
    </subcellularLocation>
</comment>
<dbReference type="InterPro" id="IPR004841">
    <property type="entry name" value="AA-permease/SLC12A_dom"/>
</dbReference>
<protein>
    <submittedName>
        <fullName evidence="10 11">Solute carrier family 12 member 4</fullName>
    </submittedName>
</protein>
<dbReference type="Proteomes" id="UP000694888">
    <property type="component" value="Unplaced"/>
</dbReference>
<gene>
    <name evidence="10 11" type="primary">LOC101859465</name>
</gene>
<dbReference type="PANTHER" id="PTHR11827">
    <property type="entry name" value="SOLUTE CARRIER FAMILY 12, CATION COTRANSPORTERS"/>
    <property type="match status" value="1"/>
</dbReference>
<reference evidence="10 11" key="1">
    <citation type="submission" date="2025-05" db="UniProtKB">
        <authorList>
            <consortium name="RefSeq"/>
        </authorList>
    </citation>
    <scope>IDENTIFICATION</scope>
</reference>
<keyword evidence="9" id="KW-1185">Reference proteome</keyword>
<keyword evidence="3 6" id="KW-1133">Transmembrane helix</keyword>
<feature type="transmembrane region" description="Helical" evidence="6">
    <location>
        <begin position="576"/>
        <end position="595"/>
    </location>
</feature>
<dbReference type="Pfam" id="PF00324">
    <property type="entry name" value="AA_permease"/>
    <property type="match status" value="2"/>
</dbReference>
<feature type="transmembrane region" description="Helical" evidence="6">
    <location>
        <begin position="527"/>
        <end position="546"/>
    </location>
</feature>
<feature type="transmembrane region" description="Helical" evidence="6">
    <location>
        <begin position="230"/>
        <end position="251"/>
    </location>
</feature>
<feature type="domain" description="Amino acid permease/ SLC12A" evidence="7">
    <location>
        <begin position="420"/>
        <end position="716"/>
    </location>
</feature>
<evidence type="ECO:0000256" key="6">
    <source>
        <dbReference type="SAM" id="Phobius"/>
    </source>
</evidence>